<keyword evidence="1" id="KW-1133">Transmembrane helix</keyword>
<evidence type="ECO:0000313" key="3">
    <source>
        <dbReference type="Proteomes" id="UP001223547"/>
    </source>
</evidence>
<keyword evidence="1" id="KW-0812">Transmembrane</keyword>
<organism evidence="2 3">
    <name type="scientific">Marinobacter albus</name>
    <dbReference type="NCBI Taxonomy" id="3030833"/>
    <lineage>
        <taxon>Bacteria</taxon>
        <taxon>Pseudomonadati</taxon>
        <taxon>Pseudomonadota</taxon>
        <taxon>Gammaproteobacteria</taxon>
        <taxon>Pseudomonadales</taxon>
        <taxon>Marinobacteraceae</taxon>
        <taxon>Marinobacter</taxon>
    </lineage>
</organism>
<keyword evidence="3" id="KW-1185">Reference proteome</keyword>
<proteinExistence type="predicted"/>
<name>A0ABT7HD04_9GAMM</name>
<accession>A0ABT7HD04</accession>
<dbReference type="Proteomes" id="UP001223547">
    <property type="component" value="Unassembled WGS sequence"/>
</dbReference>
<keyword evidence="1" id="KW-0472">Membrane</keyword>
<dbReference type="EMBL" id="JASSQD010000001">
    <property type="protein sequence ID" value="MDK9558256.1"/>
    <property type="molecule type" value="Genomic_DNA"/>
</dbReference>
<evidence type="ECO:0000313" key="2">
    <source>
        <dbReference type="EMBL" id="MDK9558256.1"/>
    </source>
</evidence>
<gene>
    <name evidence="2" type="ORF">QQF73_11550</name>
</gene>
<reference evidence="2 3" key="1">
    <citation type="submission" date="2023-05" db="EMBL/GenBank/DDBJ databases">
        <title>Marinobacter albus sp. nov., a marine bacterium isolated from sand in a coastal intertidal zone of huludao.</title>
        <authorList>
            <person name="Deng T."/>
        </authorList>
    </citation>
    <scope>NUCLEOTIDE SEQUENCE [LARGE SCALE GENOMIC DNA]</scope>
    <source>
        <strain evidence="2 3">M216</strain>
    </source>
</reference>
<evidence type="ECO:0000256" key="1">
    <source>
        <dbReference type="SAM" id="Phobius"/>
    </source>
</evidence>
<dbReference type="RefSeq" id="WP_219865326.1">
    <property type="nucleotide sequence ID" value="NZ_JASSQD010000001.1"/>
</dbReference>
<sequence length="127" mass="13960">MEEGKVDLLAGRRQLSEGKAEYAQAEDNLFLKWADRLLNAGKGLKEGREQIAEGEKQVAEGQGKVDAGEERLHAGELKLSQGRERLRLARKVSVACAIGGGIFASLAIVFGFRWRRSLARAITHSRT</sequence>
<feature type="transmembrane region" description="Helical" evidence="1">
    <location>
        <begin position="92"/>
        <end position="112"/>
    </location>
</feature>
<comment type="caution">
    <text evidence="2">The sequence shown here is derived from an EMBL/GenBank/DDBJ whole genome shotgun (WGS) entry which is preliminary data.</text>
</comment>
<protein>
    <submittedName>
        <fullName evidence="2">Uncharacterized protein</fullName>
    </submittedName>
</protein>